<evidence type="ECO:0000313" key="1">
    <source>
        <dbReference type="EMBL" id="BBG30869.1"/>
    </source>
</evidence>
<dbReference type="EMBL" id="AP018933">
    <property type="protein sequence ID" value="BBG30869.1"/>
    <property type="molecule type" value="Genomic_DNA"/>
</dbReference>
<name>A0A348HGW7_9GAMM</name>
<reference evidence="1 2" key="1">
    <citation type="submission" date="2018-09" db="EMBL/GenBank/DDBJ databases">
        <title>Zymobacter palmae IAM14233 (=T109) whole genome analysis.</title>
        <authorList>
            <person name="Yanase H."/>
        </authorList>
    </citation>
    <scope>NUCLEOTIDE SEQUENCE [LARGE SCALE GENOMIC DNA]</scope>
    <source>
        <strain evidence="1 2">IAM14233</strain>
    </source>
</reference>
<dbReference type="GO" id="GO:0008168">
    <property type="term" value="F:methyltransferase activity"/>
    <property type="evidence" value="ECO:0007669"/>
    <property type="project" value="UniProtKB-KW"/>
</dbReference>
<keyword evidence="1" id="KW-0808">Transferase</keyword>
<proteinExistence type="predicted"/>
<sequence>MAIDRNDPRSQQPVDLSDQSALDRVLTACEVELSNEHRKQLRRFALEYDEINDGKVPTFAELVTFARPRLLPSEG</sequence>
<keyword evidence="2" id="KW-1185">Reference proteome</keyword>
<protein>
    <submittedName>
        <fullName evidence="1">Ketopantoate hydroxymethyltransferase</fullName>
    </submittedName>
</protein>
<accession>A0A348HGW7</accession>
<gene>
    <name evidence="1" type="ORF">ZBT109_2132</name>
</gene>
<dbReference type="KEGG" id="zpl:ZBT109_2132"/>
<organism evidence="1 2">
    <name type="scientific">Zymobacter palmae</name>
    <dbReference type="NCBI Taxonomy" id="33074"/>
    <lineage>
        <taxon>Bacteria</taxon>
        <taxon>Pseudomonadati</taxon>
        <taxon>Pseudomonadota</taxon>
        <taxon>Gammaproteobacteria</taxon>
        <taxon>Oceanospirillales</taxon>
        <taxon>Halomonadaceae</taxon>
        <taxon>Zymobacter group</taxon>
        <taxon>Zymobacter</taxon>
    </lineage>
</organism>
<dbReference type="RefSeq" id="WP_027705899.1">
    <property type="nucleotide sequence ID" value="NZ_AP018933.1"/>
</dbReference>
<dbReference type="Proteomes" id="UP000267342">
    <property type="component" value="Chromosome"/>
</dbReference>
<dbReference type="GO" id="GO:0032259">
    <property type="term" value="P:methylation"/>
    <property type="evidence" value="ECO:0007669"/>
    <property type="project" value="UniProtKB-KW"/>
</dbReference>
<keyword evidence="1" id="KW-0489">Methyltransferase</keyword>
<dbReference type="AlphaFoldDB" id="A0A348HGW7"/>
<evidence type="ECO:0000313" key="2">
    <source>
        <dbReference type="Proteomes" id="UP000267342"/>
    </source>
</evidence>